<dbReference type="GO" id="GO:0016020">
    <property type="term" value="C:membrane"/>
    <property type="evidence" value="ECO:0007669"/>
    <property type="project" value="UniProtKB-SubCell"/>
</dbReference>
<comment type="subcellular location">
    <subcellularLocation>
        <location evidence="1">Membrane</location>
        <topology evidence="1">Multi-pass membrane protein</topology>
    </subcellularLocation>
</comment>
<keyword evidence="2 5" id="KW-0812">Transmembrane</keyword>
<dbReference type="PANTHER" id="PTHR23291:SF35">
    <property type="entry name" value="PROTEIN LIFEGUARD 3"/>
    <property type="match status" value="1"/>
</dbReference>
<reference evidence="6" key="1">
    <citation type="submission" date="2025-08" db="UniProtKB">
        <authorList>
            <consortium name="Ensembl"/>
        </authorList>
    </citation>
    <scope>IDENTIFICATION</scope>
</reference>
<sequence>PYYAQSSAQYPGQAGYRLGYPPSWRPYSIPLGMPTSNPVEYEEFAYSTAWESTSTRDEVRVFVIKNTVVYWTSFYCILVCCKGYYDTKGVFLTDGITTIVCIIVTIFCILTKVDFTSCGGLFGILAIVVLVTGTITAIVLSFTHVPRLHVLYAAIGAVVYTLVDFIENPHTERLIGKPLSLYVDIVQILIFLLHLVGASTEQRQEDDI</sequence>
<dbReference type="Ensembl" id="ENSSTUT00000031510.1">
    <property type="protein sequence ID" value="ENSSTUP00000030123.1"/>
    <property type="gene ID" value="ENSSTUG00000012997.1"/>
</dbReference>
<dbReference type="GO" id="GO:2001234">
    <property type="term" value="P:negative regulation of apoptotic signaling pathway"/>
    <property type="evidence" value="ECO:0007669"/>
    <property type="project" value="TreeGrafter"/>
</dbReference>
<feature type="transmembrane region" description="Helical" evidence="5">
    <location>
        <begin position="91"/>
        <end position="110"/>
    </location>
</feature>
<dbReference type="GeneTree" id="ENSGT00940000172561"/>
<comment type="similarity">
    <text evidence="5">Belongs to the BI1 family.</text>
</comment>
<feature type="transmembrane region" description="Helical" evidence="5">
    <location>
        <begin position="179"/>
        <end position="197"/>
    </location>
</feature>
<dbReference type="GO" id="GO:0005794">
    <property type="term" value="C:Golgi apparatus"/>
    <property type="evidence" value="ECO:0007669"/>
    <property type="project" value="TreeGrafter"/>
</dbReference>
<dbReference type="GO" id="GO:0005783">
    <property type="term" value="C:endoplasmic reticulum"/>
    <property type="evidence" value="ECO:0007669"/>
    <property type="project" value="TreeGrafter"/>
</dbReference>
<evidence type="ECO:0000313" key="6">
    <source>
        <dbReference type="Ensembl" id="ENSSTUP00000030123.1"/>
    </source>
</evidence>
<dbReference type="AlphaFoldDB" id="A0A673Y6H8"/>
<reference evidence="6" key="2">
    <citation type="submission" date="2025-09" db="UniProtKB">
        <authorList>
            <consortium name="Ensembl"/>
        </authorList>
    </citation>
    <scope>IDENTIFICATION</scope>
</reference>
<keyword evidence="7" id="KW-1185">Reference proteome</keyword>
<name>A0A673Y6H8_SALTR</name>
<evidence type="ECO:0000256" key="4">
    <source>
        <dbReference type="ARBA" id="ARBA00023136"/>
    </source>
</evidence>
<dbReference type="PANTHER" id="PTHR23291">
    <property type="entry name" value="BAX INHIBITOR-RELATED"/>
    <property type="match status" value="1"/>
</dbReference>
<evidence type="ECO:0008006" key="8">
    <source>
        <dbReference type="Google" id="ProtNLM"/>
    </source>
</evidence>
<comment type="caution">
    <text evidence="5">Lacks conserved residue(s) required for the propagation of feature annotation.</text>
</comment>
<evidence type="ECO:0000256" key="3">
    <source>
        <dbReference type="ARBA" id="ARBA00022989"/>
    </source>
</evidence>
<proteinExistence type="inferred from homology"/>
<organism evidence="6 7">
    <name type="scientific">Salmo trutta</name>
    <name type="common">Brown trout</name>
    <dbReference type="NCBI Taxonomy" id="8032"/>
    <lineage>
        <taxon>Eukaryota</taxon>
        <taxon>Metazoa</taxon>
        <taxon>Chordata</taxon>
        <taxon>Craniata</taxon>
        <taxon>Vertebrata</taxon>
        <taxon>Euteleostomi</taxon>
        <taxon>Actinopterygii</taxon>
        <taxon>Neopterygii</taxon>
        <taxon>Teleostei</taxon>
        <taxon>Protacanthopterygii</taxon>
        <taxon>Salmoniformes</taxon>
        <taxon>Salmonidae</taxon>
        <taxon>Salmoninae</taxon>
        <taxon>Salmo</taxon>
    </lineage>
</organism>
<dbReference type="Proteomes" id="UP000472277">
    <property type="component" value="Chromosome 20"/>
</dbReference>
<evidence type="ECO:0000256" key="5">
    <source>
        <dbReference type="RuleBase" id="RU004379"/>
    </source>
</evidence>
<dbReference type="InterPro" id="IPR006214">
    <property type="entry name" value="Bax_inhibitor_1-related"/>
</dbReference>
<accession>A0A673Y6H8</accession>
<dbReference type="InParanoid" id="A0A673Y6H8"/>
<evidence type="ECO:0000256" key="2">
    <source>
        <dbReference type="ARBA" id="ARBA00022692"/>
    </source>
</evidence>
<evidence type="ECO:0000313" key="7">
    <source>
        <dbReference type="Proteomes" id="UP000472277"/>
    </source>
</evidence>
<feature type="transmembrane region" description="Helical" evidence="5">
    <location>
        <begin position="122"/>
        <end position="143"/>
    </location>
</feature>
<evidence type="ECO:0000256" key="1">
    <source>
        <dbReference type="ARBA" id="ARBA00004141"/>
    </source>
</evidence>
<keyword evidence="3 5" id="KW-1133">Transmembrane helix</keyword>
<keyword evidence="4 5" id="KW-0472">Membrane</keyword>
<protein>
    <recommendedName>
        <fullName evidence="8">Transmembrane BAX inhibitor motif containing 1b</fullName>
    </recommendedName>
</protein>
<feature type="transmembrane region" description="Helical" evidence="5">
    <location>
        <begin position="149"/>
        <end position="167"/>
    </location>
</feature>